<evidence type="ECO:0000313" key="2">
    <source>
        <dbReference type="Ensembl" id="ENSPSMP00000019072.1"/>
    </source>
</evidence>
<keyword evidence="3" id="KW-1185">Reference proteome</keyword>
<accession>A0A8C8ZHT1</accession>
<name>A0A8C8ZHT1_PROSS</name>
<dbReference type="AlphaFoldDB" id="A0A8C8ZHT1"/>
<evidence type="ECO:0000256" key="1">
    <source>
        <dbReference type="SAM" id="MobiDB-lite"/>
    </source>
</evidence>
<dbReference type="Ensembl" id="ENSPSMT00000022095.1">
    <property type="protein sequence ID" value="ENSPSMP00000019072.1"/>
    <property type="gene ID" value="ENSPSMG00000013461.1"/>
</dbReference>
<proteinExistence type="predicted"/>
<protein>
    <submittedName>
        <fullName evidence="2">Uncharacterized protein</fullName>
    </submittedName>
</protein>
<reference evidence="2" key="1">
    <citation type="submission" date="2025-08" db="UniProtKB">
        <authorList>
            <consortium name="Ensembl"/>
        </authorList>
    </citation>
    <scope>IDENTIFICATION</scope>
</reference>
<evidence type="ECO:0000313" key="3">
    <source>
        <dbReference type="Proteomes" id="UP000694414"/>
    </source>
</evidence>
<reference evidence="2" key="2">
    <citation type="submission" date="2025-09" db="UniProtKB">
        <authorList>
            <consortium name="Ensembl"/>
        </authorList>
    </citation>
    <scope>IDENTIFICATION</scope>
</reference>
<feature type="region of interest" description="Disordered" evidence="1">
    <location>
        <begin position="1"/>
        <end position="26"/>
    </location>
</feature>
<sequence length="26" mass="2864">MDPEATKREFAKAPSVNLQPEPPTPL</sequence>
<organism evidence="2 3">
    <name type="scientific">Prolemur simus</name>
    <name type="common">Greater bamboo lemur</name>
    <name type="synonym">Hapalemur simus</name>
    <dbReference type="NCBI Taxonomy" id="1328070"/>
    <lineage>
        <taxon>Eukaryota</taxon>
        <taxon>Metazoa</taxon>
        <taxon>Chordata</taxon>
        <taxon>Craniata</taxon>
        <taxon>Vertebrata</taxon>
        <taxon>Euteleostomi</taxon>
        <taxon>Mammalia</taxon>
        <taxon>Eutheria</taxon>
        <taxon>Euarchontoglires</taxon>
        <taxon>Primates</taxon>
        <taxon>Strepsirrhini</taxon>
        <taxon>Lemuriformes</taxon>
        <taxon>Lemuridae</taxon>
        <taxon>Prolemur</taxon>
    </lineage>
</organism>
<dbReference type="Proteomes" id="UP000694414">
    <property type="component" value="Unplaced"/>
</dbReference>
<feature type="compositionally biased region" description="Basic and acidic residues" evidence="1">
    <location>
        <begin position="1"/>
        <end position="11"/>
    </location>
</feature>